<feature type="transmembrane region" description="Helical" evidence="7">
    <location>
        <begin position="153"/>
        <end position="176"/>
    </location>
</feature>
<evidence type="ECO:0000256" key="6">
    <source>
        <dbReference type="ARBA" id="ARBA00023136"/>
    </source>
</evidence>
<dbReference type="GO" id="GO:0035435">
    <property type="term" value="P:phosphate ion transmembrane transport"/>
    <property type="evidence" value="ECO:0007669"/>
    <property type="project" value="TreeGrafter"/>
</dbReference>
<sequence length="583" mass="64480">MSNNRKMVTVDVAAGVVGNWKETYQWILIFGGIAAISLAFSAGSGSLTFLKAAILAFMVYIPGTALASSGSISTLFSDFLRENQPIQGFLMWSMVVVLITATLWLAIATYFELPVSSQQSTQGALLGTMLVSEGFGFIPFWNKNGYHKFNGGGLLWIFLEWTVAPIVACAAAFLFFKILKVALLSHENSEKRILIFLPIYYGMAAGLLCFFIMYQILPNLMMVNMWTIVIAVTLSTLIGAVSSSVSINSFVVVPFARTRMASVPRFKTMKRTKSMEQEGLENQDEASDAKVEEMLRDFMQMRVLDTVYEEEEKSWASPENAAGSEHAQSNSQLGSTPLRQLLELTPNQLVKPRNFDSIERETVFDAIRHSVKSILFPLSILTSDVIQYDRPTLIRHAIVENFDDMEDFFGFHCFYHHAYLRGLIQSANEIAPLMSPFSAILDVFKHRTKYLGNGEDVGSLGVQWWIRAIGGLGASTGFLLCGWRLTQCLSSRLTYVSNSRGLASQLSTVATIIIVSRVKLPVSSLHAFVGALVGVGLADEPRNVNWKLLLKFLGGWIATIIFCSTVAYGIYSASIHSPAYVVP</sequence>
<comment type="subcellular location">
    <subcellularLocation>
        <location evidence="1 7">Membrane</location>
        <topology evidence="1 7">Multi-pass membrane protein</topology>
    </subcellularLocation>
</comment>
<dbReference type="InterPro" id="IPR001204">
    <property type="entry name" value="Phos_transporter"/>
</dbReference>
<evidence type="ECO:0000313" key="9">
    <source>
        <dbReference type="Proteomes" id="UP000295252"/>
    </source>
</evidence>
<keyword evidence="3 7" id="KW-0592">Phosphate transport</keyword>
<evidence type="ECO:0000256" key="2">
    <source>
        <dbReference type="ARBA" id="ARBA00022448"/>
    </source>
</evidence>
<name>A0A068TNB7_COFCA</name>
<feature type="transmembrane region" description="Helical" evidence="7">
    <location>
        <begin position="54"/>
        <end position="77"/>
    </location>
</feature>
<dbReference type="Proteomes" id="UP000295252">
    <property type="component" value="Chromosome IV"/>
</dbReference>
<accession>A0A068TNB7</accession>
<dbReference type="InParanoid" id="A0A068TNB7"/>
<keyword evidence="5 7" id="KW-1133">Transmembrane helix</keyword>
<dbReference type="AlphaFoldDB" id="A0A068TNB7"/>
<evidence type="ECO:0000256" key="1">
    <source>
        <dbReference type="ARBA" id="ARBA00004141"/>
    </source>
</evidence>
<dbReference type="Gramene" id="CDO96858">
    <property type="protein sequence ID" value="CDO96858"/>
    <property type="gene ID" value="GSCOC_T00014016001"/>
</dbReference>
<feature type="transmembrane region" description="Helical" evidence="7">
    <location>
        <begin position="24"/>
        <end position="42"/>
    </location>
</feature>
<comment type="function">
    <text evidence="7">Sodium-phosphate symporter.</text>
</comment>
<dbReference type="STRING" id="49390.A0A068TNB7"/>
<comment type="similarity">
    <text evidence="7">Belongs to the inorganic phosphate transporter (PiT) (TC 2.A.20) family.</text>
</comment>
<evidence type="ECO:0000256" key="5">
    <source>
        <dbReference type="ARBA" id="ARBA00022989"/>
    </source>
</evidence>
<protein>
    <recommendedName>
        <fullName evidence="7">Phosphate transporter</fullName>
    </recommendedName>
</protein>
<evidence type="ECO:0000313" key="8">
    <source>
        <dbReference type="EMBL" id="CDO96858.1"/>
    </source>
</evidence>
<dbReference type="OrthoDB" id="260807at2759"/>
<feature type="transmembrane region" description="Helical" evidence="7">
    <location>
        <begin position="89"/>
        <end position="111"/>
    </location>
</feature>
<dbReference type="EMBL" id="HG739085">
    <property type="protein sequence ID" value="CDO96858.1"/>
    <property type="molecule type" value="Genomic_DNA"/>
</dbReference>
<keyword evidence="2 7" id="KW-0813">Transport</keyword>
<evidence type="ECO:0000256" key="7">
    <source>
        <dbReference type="RuleBase" id="RU363058"/>
    </source>
</evidence>
<organism evidence="8 9">
    <name type="scientific">Coffea canephora</name>
    <name type="common">Robusta coffee</name>
    <dbReference type="NCBI Taxonomy" id="49390"/>
    <lineage>
        <taxon>Eukaryota</taxon>
        <taxon>Viridiplantae</taxon>
        <taxon>Streptophyta</taxon>
        <taxon>Embryophyta</taxon>
        <taxon>Tracheophyta</taxon>
        <taxon>Spermatophyta</taxon>
        <taxon>Magnoliopsida</taxon>
        <taxon>eudicotyledons</taxon>
        <taxon>Gunneridae</taxon>
        <taxon>Pentapetalae</taxon>
        <taxon>asterids</taxon>
        <taxon>lamiids</taxon>
        <taxon>Gentianales</taxon>
        <taxon>Rubiaceae</taxon>
        <taxon>Ixoroideae</taxon>
        <taxon>Gardenieae complex</taxon>
        <taxon>Bertiereae - Coffeeae clade</taxon>
        <taxon>Coffeeae</taxon>
        <taxon>Coffea</taxon>
    </lineage>
</organism>
<gene>
    <name evidence="8" type="ORF">GSCOC_T00014016001</name>
</gene>
<dbReference type="GO" id="GO:0016020">
    <property type="term" value="C:membrane"/>
    <property type="evidence" value="ECO:0007669"/>
    <property type="project" value="UniProtKB-SubCell"/>
</dbReference>
<feature type="transmembrane region" description="Helical" evidence="7">
    <location>
        <begin position="223"/>
        <end position="256"/>
    </location>
</feature>
<feature type="transmembrane region" description="Helical" evidence="7">
    <location>
        <begin position="548"/>
        <end position="571"/>
    </location>
</feature>
<dbReference type="Pfam" id="PF01384">
    <property type="entry name" value="PHO4"/>
    <property type="match status" value="1"/>
</dbReference>
<proteinExistence type="inferred from homology"/>
<evidence type="ECO:0000256" key="4">
    <source>
        <dbReference type="ARBA" id="ARBA00022692"/>
    </source>
</evidence>
<keyword evidence="6 7" id="KW-0472">Membrane</keyword>
<dbReference type="PhylomeDB" id="A0A068TNB7"/>
<keyword evidence="4 7" id="KW-0812">Transmembrane</keyword>
<evidence type="ECO:0000256" key="3">
    <source>
        <dbReference type="ARBA" id="ARBA00022592"/>
    </source>
</evidence>
<reference evidence="9" key="1">
    <citation type="journal article" date="2014" name="Science">
        <title>The coffee genome provides insight into the convergent evolution of caffeine biosynthesis.</title>
        <authorList>
            <person name="Denoeud F."/>
            <person name="Carretero-Paulet L."/>
            <person name="Dereeper A."/>
            <person name="Droc G."/>
            <person name="Guyot R."/>
            <person name="Pietrella M."/>
            <person name="Zheng C."/>
            <person name="Alberti A."/>
            <person name="Anthony F."/>
            <person name="Aprea G."/>
            <person name="Aury J.M."/>
            <person name="Bento P."/>
            <person name="Bernard M."/>
            <person name="Bocs S."/>
            <person name="Campa C."/>
            <person name="Cenci A."/>
            <person name="Combes M.C."/>
            <person name="Crouzillat D."/>
            <person name="Da Silva C."/>
            <person name="Daddiego L."/>
            <person name="De Bellis F."/>
            <person name="Dussert S."/>
            <person name="Garsmeur O."/>
            <person name="Gayraud T."/>
            <person name="Guignon V."/>
            <person name="Jahn K."/>
            <person name="Jamilloux V."/>
            <person name="Joet T."/>
            <person name="Labadie K."/>
            <person name="Lan T."/>
            <person name="Leclercq J."/>
            <person name="Lepelley M."/>
            <person name="Leroy T."/>
            <person name="Li L.T."/>
            <person name="Librado P."/>
            <person name="Lopez L."/>
            <person name="Munoz A."/>
            <person name="Noel B."/>
            <person name="Pallavicini A."/>
            <person name="Perrotta G."/>
            <person name="Poncet V."/>
            <person name="Pot D."/>
            <person name="Priyono X."/>
            <person name="Rigoreau M."/>
            <person name="Rouard M."/>
            <person name="Rozas J."/>
            <person name="Tranchant-Dubreuil C."/>
            <person name="VanBuren R."/>
            <person name="Zhang Q."/>
            <person name="Andrade A.C."/>
            <person name="Argout X."/>
            <person name="Bertrand B."/>
            <person name="de Kochko A."/>
            <person name="Graziosi G."/>
            <person name="Henry R.J."/>
            <person name="Jayarama X."/>
            <person name="Ming R."/>
            <person name="Nagai C."/>
            <person name="Rounsley S."/>
            <person name="Sankoff D."/>
            <person name="Giuliano G."/>
            <person name="Albert V.A."/>
            <person name="Wincker P."/>
            <person name="Lashermes P."/>
        </authorList>
    </citation>
    <scope>NUCLEOTIDE SEQUENCE [LARGE SCALE GENOMIC DNA]</scope>
    <source>
        <strain evidence="9">cv. DH200-94</strain>
    </source>
</reference>
<dbReference type="PANTHER" id="PTHR11101">
    <property type="entry name" value="PHOSPHATE TRANSPORTER"/>
    <property type="match status" value="1"/>
</dbReference>
<feature type="transmembrane region" description="Helical" evidence="7">
    <location>
        <begin position="197"/>
        <end position="217"/>
    </location>
</feature>
<dbReference type="GO" id="GO:0005315">
    <property type="term" value="F:phosphate transmembrane transporter activity"/>
    <property type="evidence" value="ECO:0007669"/>
    <property type="project" value="InterPro"/>
</dbReference>
<dbReference type="OMA" id="WRLTQCL"/>
<keyword evidence="9" id="KW-1185">Reference proteome</keyword>
<dbReference type="PANTHER" id="PTHR11101:SF89">
    <property type="entry name" value="PHOSPHATE TRANSPORTER"/>
    <property type="match status" value="1"/>
</dbReference>